<reference evidence="2" key="1">
    <citation type="submission" date="2020-03" db="EMBL/GenBank/DDBJ databases">
        <authorList>
            <person name="He L."/>
        </authorList>
    </citation>
    <scope>NUCLEOTIDE SEQUENCE</scope>
    <source>
        <strain evidence="2">CkLH20</strain>
    </source>
</reference>
<comment type="caution">
    <text evidence="2">The sequence shown here is derived from an EMBL/GenBank/DDBJ whole genome shotgun (WGS) entry which is preliminary data.</text>
</comment>
<evidence type="ECO:0000313" key="3">
    <source>
        <dbReference type="Proteomes" id="UP000781932"/>
    </source>
</evidence>
<feature type="compositionally biased region" description="Basic residues" evidence="1">
    <location>
        <begin position="202"/>
        <end position="218"/>
    </location>
</feature>
<gene>
    <name evidence="2" type="ORF">CkaCkLH20_12252</name>
</gene>
<dbReference type="AlphaFoldDB" id="A0A9P6HTG2"/>
<accession>A0A9P6HTG2</accession>
<reference evidence="2" key="2">
    <citation type="submission" date="2020-11" db="EMBL/GenBank/DDBJ databases">
        <title>Whole genome sequencing of Colletotrichum sp.</title>
        <authorList>
            <person name="Li H."/>
        </authorList>
    </citation>
    <scope>NUCLEOTIDE SEQUENCE</scope>
    <source>
        <strain evidence="2">CkLH20</strain>
    </source>
</reference>
<protein>
    <submittedName>
        <fullName evidence="2">Uncharacterized protein</fullName>
    </submittedName>
</protein>
<feature type="compositionally biased region" description="Basic and acidic residues" evidence="1">
    <location>
        <begin position="42"/>
        <end position="54"/>
    </location>
</feature>
<feature type="region of interest" description="Disordered" evidence="1">
    <location>
        <begin position="1"/>
        <end position="133"/>
    </location>
</feature>
<feature type="compositionally biased region" description="Polar residues" evidence="1">
    <location>
        <begin position="21"/>
        <end position="41"/>
    </location>
</feature>
<dbReference type="RefSeq" id="XP_038739749.1">
    <property type="nucleotide sequence ID" value="XM_038894965.1"/>
</dbReference>
<feature type="region of interest" description="Disordered" evidence="1">
    <location>
        <begin position="192"/>
        <end position="218"/>
    </location>
</feature>
<name>A0A9P6HTG2_9PEZI</name>
<feature type="compositionally biased region" description="Basic and acidic residues" evidence="1">
    <location>
        <begin position="113"/>
        <end position="124"/>
    </location>
</feature>
<dbReference type="GeneID" id="62168039"/>
<sequence length="218" mass="23713">MAVPPYQIGSRAPGHPGNNPADETSVSDEPTSNLMDLSMPQSEREGDDQRRESRSQATLGGIPTLQFPSDGPAGILHGSDPSATNNESVGSETSAIMDFDPNTTSRSMSPVEPNRDSRPNHSDDSNVDFNLDAGDDYHEFNQLNTDDQAQRIVDIAFQLLVIARLGPDSTSASLSEDASRFVDAAQRVTNAAVGRSGAESTRHRRRRLRWSRGRARHD</sequence>
<dbReference type="EMBL" id="JAATWM020000056">
    <property type="protein sequence ID" value="KAF9870288.1"/>
    <property type="molecule type" value="Genomic_DNA"/>
</dbReference>
<evidence type="ECO:0000313" key="2">
    <source>
        <dbReference type="EMBL" id="KAF9870288.1"/>
    </source>
</evidence>
<feature type="compositionally biased region" description="Polar residues" evidence="1">
    <location>
        <begin position="81"/>
        <end position="94"/>
    </location>
</feature>
<proteinExistence type="predicted"/>
<evidence type="ECO:0000256" key="1">
    <source>
        <dbReference type="SAM" id="MobiDB-lite"/>
    </source>
</evidence>
<keyword evidence="3" id="KW-1185">Reference proteome</keyword>
<organism evidence="2 3">
    <name type="scientific">Colletotrichum karsti</name>
    <dbReference type="NCBI Taxonomy" id="1095194"/>
    <lineage>
        <taxon>Eukaryota</taxon>
        <taxon>Fungi</taxon>
        <taxon>Dikarya</taxon>
        <taxon>Ascomycota</taxon>
        <taxon>Pezizomycotina</taxon>
        <taxon>Sordariomycetes</taxon>
        <taxon>Hypocreomycetidae</taxon>
        <taxon>Glomerellales</taxon>
        <taxon>Glomerellaceae</taxon>
        <taxon>Colletotrichum</taxon>
        <taxon>Colletotrichum boninense species complex</taxon>
    </lineage>
</organism>
<dbReference type="Proteomes" id="UP000781932">
    <property type="component" value="Unassembled WGS sequence"/>
</dbReference>